<dbReference type="Pfam" id="PF03176">
    <property type="entry name" value="MMPL"/>
    <property type="match status" value="1"/>
</dbReference>
<name>A0AAW3ZJD6_9GAMM</name>
<dbReference type="PANTHER" id="PTHR33406">
    <property type="entry name" value="MEMBRANE PROTEIN MJ1562-RELATED"/>
    <property type="match status" value="1"/>
</dbReference>
<reference evidence="8 9" key="1">
    <citation type="submission" date="2020-09" db="EMBL/GenBank/DDBJ databases">
        <title>Pseudoxanthomonas sp. CAU 1598 isolated from sand of Yaerae Beach.</title>
        <authorList>
            <person name="Kim W."/>
        </authorList>
    </citation>
    <scope>NUCLEOTIDE SEQUENCE [LARGE SCALE GENOMIC DNA]</scope>
    <source>
        <strain evidence="8 9">CAU 1598</strain>
    </source>
</reference>
<accession>A0AAW3ZJD6</accession>
<dbReference type="RefSeq" id="WP_192028487.1">
    <property type="nucleotide sequence ID" value="NZ_JACYTR010000007.1"/>
</dbReference>
<dbReference type="PANTHER" id="PTHR33406:SF10">
    <property type="entry name" value="SSD DOMAIN-CONTAINING PROTEIN"/>
    <property type="match status" value="1"/>
</dbReference>
<feature type="transmembrane region" description="Helical" evidence="6">
    <location>
        <begin position="383"/>
        <end position="407"/>
    </location>
</feature>
<dbReference type="AlphaFoldDB" id="A0AAW3ZJD6"/>
<gene>
    <name evidence="8" type="ORF">IFO71_05220</name>
</gene>
<keyword evidence="5 6" id="KW-0472">Membrane</keyword>
<keyword evidence="9" id="KW-1185">Reference proteome</keyword>
<dbReference type="Gene3D" id="1.20.1640.10">
    <property type="entry name" value="Multidrug efflux transporter AcrB transmembrane domain"/>
    <property type="match status" value="2"/>
</dbReference>
<feature type="transmembrane region" description="Helical" evidence="6">
    <location>
        <begin position="237"/>
        <end position="256"/>
    </location>
</feature>
<evidence type="ECO:0000256" key="6">
    <source>
        <dbReference type="SAM" id="Phobius"/>
    </source>
</evidence>
<evidence type="ECO:0000313" key="9">
    <source>
        <dbReference type="Proteomes" id="UP000613768"/>
    </source>
</evidence>
<evidence type="ECO:0000256" key="5">
    <source>
        <dbReference type="ARBA" id="ARBA00023136"/>
    </source>
</evidence>
<dbReference type="EMBL" id="JACYTR010000007">
    <property type="protein sequence ID" value="MBD8525137.1"/>
    <property type="molecule type" value="Genomic_DNA"/>
</dbReference>
<comment type="subcellular location">
    <subcellularLocation>
        <location evidence="1">Cell membrane</location>
        <topology evidence="1">Multi-pass membrane protein</topology>
    </subcellularLocation>
</comment>
<evidence type="ECO:0000256" key="3">
    <source>
        <dbReference type="ARBA" id="ARBA00022692"/>
    </source>
</evidence>
<sequence>MHGSSSQPGAFATMIEKLVFGARPVMLVILAAITGAMIAYASELKVDAGFKKQIPLKHEYMQTFIDYEKDFGGANRVLVALVAKDGDMFDTEFFSTLESMTKDVMAIEASDDARVRSLFTPNVRFVEVVEDGFAGGNVIPDTFTPSLPGFEATQDDWDTIRANIVKANIVGRLVAKDYSGAMISADLIPEDARKKLDYQEVAAELEALRAKYENDKFSVHIIGFAKMVGDVADGARSVIWFFFITIALTWFLLFIYSTSFKLASLTVFAAMVAVVWMLGALRLMGFGIDPMNMLTPFLIFAIAVSHGEQMINRFRGEIFFGGMEDGTVEELRTREGVDSVEAAKRALRLLVVPGSVALVTSCLGFAAIMIIDIQMVRELAITATVGVGLTLITNLVLLPILLSFTKLKNMERKREFRLRQLTRFDRIWALLSNIARPAVATVVVAIGVTGWWFAEQRGDQVMIGDAQAGVAELWPEARYNQDALMITGKFALGVDILNVVVEARPDACTLSDRAMRLTDRFAWHLENIDGVQQVITLPQIAKVVYAGWNEGSIKWRVLPHDSDSLRLATQGFETDSGLLNSDCSAMPIMVFLADHKAETIDRVVNAVKKFRADNDAWHEGVNLRLSLADKAVAAQAALDAITPTPEQEKLAAEWDEIKDQVNFRLATGNVGVMAAINETVREVEHLMLMMLYAAVFVMCLISFHNPLAATAVMMPLLLVTELGHSLMVHLEIGMKVNTLTVVALGVGMGVDYAIYIFARMREAMKDGHTLRESYFIALKTTGIAIFYTALTLAVGVATWIWSALKFQADMGLMLTFMFVVNMVAAIIFLPALCRLLLRPFEKDTWEPDLSGTHKF</sequence>
<feature type="transmembrane region" description="Helical" evidence="6">
    <location>
        <begin position="813"/>
        <end position="837"/>
    </location>
</feature>
<dbReference type="InterPro" id="IPR000731">
    <property type="entry name" value="SSD"/>
</dbReference>
<evidence type="ECO:0000256" key="2">
    <source>
        <dbReference type="ARBA" id="ARBA00022475"/>
    </source>
</evidence>
<feature type="domain" description="SSD" evidence="7">
    <location>
        <begin position="258"/>
        <end position="404"/>
    </location>
</feature>
<dbReference type="Proteomes" id="UP000613768">
    <property type="component" value="Unassembled WGS sequence"/>
</dbReference>
<proteinExistence type="predicted"/>
<dbReference type="GO" id="GO:0005886">
    <property type="term" value="C:plasma membrane"/>
    <property type="evidence" value="ECO:0007669"/>
    <property type="project" value="UniProtKB-SubCell"/>
</dbReference>
<feature type="transmembrane region" description="Helical" evidence="6">
    <location>
        <begin position="736"/>
        <end position="755"/>
    </location>
</feature>
<protein>
    <submittedName>
        <fullName evidence="8">MMPL family transporter</fullName>
    </submittedName>
</protein>
<feature type="transmembrane region" description="Helical" evidence="6">
    <location>
        <begin position="686"/>
        <end position="703"/>
    </location>
</feature>
<dbReference type="PROSITE" id="PS50156">
    <property type="entry name" value="SSD"/>
    <property type="match status" value="1"/>
</dbReference>
<dbReference type="InterPro" id="IPR050545">
    <property type="entry name" value="Mycobact_MmpL"/>
</dbReference>
<evidence type="ECO:0000256" key="4">
    <source>
        <dbReference type="ARBA" id="ARBA00022989"/>
    </source>
</evidence>
<keyword evidence="2" id="KW-1003">Cell membrane</keyword>
<feature type="transmembrane region" description="Helical" evidence="6">
    <location>
        <begin position="776"/>
        <end position="801"/>
    </location>
</feature>
<comment type="caution">
    <text evidence="8">The sequence shown here is derived from an EMBL/GenBank/DDBJ whole genome shotgun (WGS) entry which is preliminary data.</text>
</comment>
<dbReference type="InterPro" id="IPR004869">
    <property type="entry name" value="MMPL_dom"/>
</dbReference>
<dbReference type="SUPFAM" id="SSF82866">
    <property type="entry name" value="Multidrug efflux transporter AcrB transmembrane domain"/>
    <property type="match status" value="2"/>
</dbReference>
<feature type="transmembrane region" description="Helical" evidence="6">
    <location>
        <begin position="349"/>
        <end position="371"/>
    </location>
</feature>
<feature type="transmembrane region" description="Helical" evidence="6">
    <location>
        <begin position="20"/>
        <end position="42"/>
    </location>
</feature>
<evidence type="ECO:0000259" key="7">
    <source>
        <dbReference type="PROSITE" id="PS50156"/>
    </source>
</evidence>
<keyword evidence="4 6" id="KW-1133">Transmembrane helix</keyword>
<feature type="transmembrane region" description="Helical" evidence="6">
    <location>
        <begin position="262"/>
        <end position="284"/>
    </location>
</feature>
<keyword evidence="3 6" id="KW-0812">Transmembrane</keyword>
<evidence type="ECO:0000256" key="1">
    <source>
        <dbReference type="ARBA" id="ARBA00004651"/>
    </source>
</evidence>
<evidence type="ECO:0000313" key="8">
    <source>
        <dbReference type="EMBL" id="MBD8525137.1"/>
    </source>
</evidence>
<organism evidence="8 9">
    <name type="scientific">Pseudomarimonas arenosa</name>
    <dbReference type="NCBI Taxonomy" id="2774145"/>
    <lineage>
        <taxon>Bacteria</taxon>
        <taxon>Pseudomonadati</taxon>
        <taxon>Pseudomonadota</taxon>
        <taxon>Gammaproteobacteria</taxon>
        <taxon>Lysobacterales</taxon>
        <taxon>Lysobacteraceae</taxon>
        <taxon>Pseudomarimonas</taxon>
    </lineage>
</organism>